<dbReference type="PANTHER" id="PTHR30592:SF1">
    <property type="entry name" value="SULFUR CARRIER PROTEIN FDHD"/>
    <property type="match status" value="1"/>
</dbReference>
<dbReference type="Pfam" id="PF02634">
    <property type="entry name" value="FdhD-NarQ"/>
    <property type="match status" value="1"/>
</dbReference>
<comment type="function">
    <text evidence="3">Required for formate dehydrogenase (FDH) activity. Acts as a sulfur carrier protein that transfers sulfur from IscS to the molybdenum cofactor prior to its insertion into FDH.</text>
</comment>
<accession>A0A916X915</accession>
<dbReference type="NCBIfam" id="TIGR00129">
    <property type="entry name" value="fdhD_narQ"/>
    <property type="match status" value="1"/>
</dbReference>
<dbReference type="HAMAP" id="MF_00187">
    <property type="entry name" value="FdhD"/>
    <property type="match status" value="1"/>
</dbReference>
<dbReference type="EMBL" id="BMGG01000002">
    <property type="protein sequence ID" value="GGC53394.1"/>
    <property type="molecule type" value="Genomic_DNA"/>
</dbReference>
<gene>
    <name evidence="3 5" type="primary">fdhD</name>
    <name evidence="5" type="ORF">GCM10010994_10530</name>
</gene>
<organism evidence="5 6">
    <name type="scientific">Chelatococcus reniformis</name>
    <dbReference type="NCBI Taxonomy" id="1494448"/>
    <lineage>
        <taxon>Bacteria</taxon>
        <taxon>Pseudomonadati</taxon>
        <taxon>Pseudomonadota</taxon>
        <taxon>Alphaproteobacteria</taxon>
        <taxon>Hyphomicrobiales</taxon>
        <taxon>Chelatococcaceae</taxon>
        <taxon>Chelatococcus</taxon>
    </lineage>
</organism>
<proteinExistence type="inferred from homology"/>
<dbReference type="AlphaFoldDB" id="A0A916X915"/>
<comment type="caution">
    <text evidence="3">Lacks conserved residue(s) required for the propagation of feature annotation.</text>
</comment>
<dbReference type="SUPFAM" id="SSF53927">
    <property type="entry name" value="Cytidine deaminase-like"/>
    <property type="match status" value="1"/>
</dbReference>
<evidence type="ECO:0000256" key="1">
    <source>
        <dbReference type="ARBA" id="ARBA00022490"/>
    </source>
</evidence>
<sequence length="301" mass="30947">MPQSSAPVQPPASVVVSAEPIGFAGQAWAGTRGAAAHTADVAVEIPVSIVYGAVPYAVMMASPADLDDFVTGFSLTEGIIRSAAEIRQVAIEPQRDGVVVTVDLAPDRFRQHLARRRNLTGRTSCGLCGVEDRSELPMAEQRPVGGPPVAAAAISTALEALARLQPLNALTHAVHAAAWCGLDGAILATREDVGRHNALDKLIGASLRAGIDPAYGFVLVTSRASFEMVEKAAIFGAGTLVAISAPTSLAIERAERLGLTLVAIARSDGAVVFTGALAAPDGGSSEAGPTARATMGRVMQR</sequence>
<evidence type="ECO:0000256" key="4">
    <source>
        <dbReference type="SAM" id="MobiDB-lite"/>
    </source>
</evidence>
<dbReference type="Gene3D" id="3.10.20.10">
    <property type="match status" value="1"/>
</dbReference>
<evidence type="ECO:0000256" key="3">
    <source>
        <dbReference type="HAMAP-Rule" id="MF_00187"/>
    </source>
</evidence>
<dbReference type="Proteomes" id="UP000637002">
    <property type="component" value="Unassembled WGS sequence"/>
</dbReference>
<dbReference type="GO" id="GO:0016783">
    <property type="term" value="F:sulfurtransferase activity"/>
    <property type="evidence" value="ECO:0007669"/>
    <property type="project" value="InterPro"/>
</dbReference>
<protein>
    <recommendedName>
        <fullName evidence="3">Sulfur carrier protein FdhD</fullName>
    </recommendedName>
</protein>
<name>A0A916X915_9HYPH</name>
<reference evidence="5" key="2">
    <citation type="submission" date="2020-09" db="EMBL/GenBank/DDBJ databases">
        <authorList>
            <person name="Sun Q."/>
            <person name="Zhou Y."/>
        </authorList>
    </citation>
    <scope>NUCLEOTIDE SEQUENCE</scope>
    <source>
        <strain evidence="5">CGMCC 1.12919</strain>
    </source>
</reference>
<reference evidence="5" key="1">
    <citation type="journal article" date="2014" name="Int. J. Syst. Evol. Microbiol.">
        <title>Complete genome sequence of Corynebacterium casei LMG S-19264T (=DSM 44701T), isolated from a smear-ripened cheese.</title>
        <authorList>
            <consortium name="US DOE Joint Genome Institute (JGI-PGF)"/>
            <person name="Walter F."/>
            <person name="Albersmeier A."/>
            <person name="Kalinowski J."/>
            <person name="Ruckert C."/>
        </authorList>
    </citation>
    <scope>NUCLEOTIDE SEQUENCE</scope>
    <source>
        <strain evidence="5">CGMCC 1.12919</strain>
    </source>
</reference>
<evidence type="ECO:0000256" key="2">
    <source>
        <dbReference type="ARBA" id="ARBA00023150"/>
    </source>
</evidence>
<dbReference type="GO" id="GO:0097163">
    <property type="term" value="F:sulfur carrier activity"/>
    <property type="evidence" value="ECO:0007669"/>
    <property type="project" value="UniProtKB-UniRule"/>
</dbReference>
<evidence type="ECO:0000313" key="6">
    <source>
        <dbReference type="Proteomes" id="UP000637002"/>
    </source>
</evidence>
<comment type="caution">
    <text evidence="5">The sequence shown here is derived from an EMBL/GenBank/DDBJ whole genome shotgun (WGS) entry which is preliminary data.</text>
</comment>
<dbReference type="Gene3D" id="3.40.140.10">
    <property type="entry name" value="Cytidine Deaminase, domain 2"/>
    <property type="match status" value="1"/>
</dbReference>
<dbReference type="InterPro" id="IPR003786">
    <property type="entry name" value="FdhD"/>
</dbReference>
<keyword evidence="1 3" id="KW-0963">Cytoplasm</keyword>
<keyword evidence="2 3" id="KW-0501">Molybdenum cofactor biosynthesis</keyword>
<dbReference type="GO" id="GO:0006777">
    <property type="term" value="P:Mo-molybdopterin cofactor biosynthetic process"/>
    <property type="evidence" value="ECO:0007669"/>
    <property type="project" value="UniProtKB-UniRule"/>
</dbReference>
<dbReference type="GO" id="GO:0005737">
    <property type="term" value="C:cytoplasm"/>
    <property type="evidence" value="ECO:0007669"/>
    <property type="project" value="UniProtKB-SubCell"/>
</dbReference>
<dbReference type="PANTHER" id="PTHR30592">
    <property type="entry name" value="FORMATE DEHYDROGENASE"/>
    <property type="match status" value="1"/>
</dbReference>
<comment type="similarity">
    <text evidence="3">Belongs to the FdhD family.</text>
</comment>
<feature type="active site" description="Cysteine persulfide intermediate" evidence="3">
    <location>
        <position position="125"/>
    </location>
</feature>
<keyword evidence="6" id="KW-1185">Reference proteome</keyword>
<comment type="subcellular location">
    <subcellularLocation>
        <location evidence="3">Cytoplasm</location>
    </subcellularLocation>
</comment>
<dbReference type="InterPro" id="IPR016193">
    <property type="entry name" value="Cytidine_deaminase-like"/>
</dbReference>
<evidence type="ECO:0000313" key="5">
    <source>
        <dbReference type="EMBL" id="GGC53394.1"/>
    </source>
</evidence>
<dbReference type="PIRSF" id="PIRSF015626">
    <property type="entry name" value="FdhD"/>
    <property type="match status" value="1"/>
</dbReference>
<dbReference type="RefSeq" id="WP_188608101.1">
    <property type="nucleotide sequence ID" value="NZ_BMGG01000002.1"/>
</dbReference>
<feature type="region of interest" description="Disordered" evidence="4">
    <location>
        <begin position="280"/>
        <end position="301"/>
    </location>
</feature>